<dbReference type="Pfam" id="PF00120">
    <property type="entry name" value="Gln-synt_C"/>
    <property type="match status" value="1"/>
</dbReference>
<name>A0A7H0I5P7_9ACTN</name>
<accession>A0A7H0I5P7</accession>
<evidence type="ECO:0000313" key="7">
    <source>
        <dbReference type="Proteomes" id="UP000516052"/>
    </source>
</evidence>
<evidence type="ECO:0000256" key="3">
    <source>
        <dbReference type="PROSITE-ProRule" id="PRU01331"/>
    </source>
</evidence>
<dbReference type="Gene3D" id="3.10.20.70">
    <property type="entry name" value="Glutamine synthetase, N-terminal domain"/>
    <property type="match status" value="1"/>
</dbReference>
<organism evidence="6 7">
    <name type="scientific">Streptomyces roseirectus</name>
    <dbReference type="NCBI Taxonomy" id="2768066"/>
    <lineage>
        <taxon>Bacteria</taxon>
        <taxon>Bacillati</taxon>
        <taxon>Actinomycetota</taxon>
        <taxon>Actinomycetes</taxon>
        <taxon>Kitasatosporales</taxon>
        <taxon>Streptomycetaceae</taxon>
        <taxon>Streptomyces</taxon>
    </lineage>
</organism>
<dbReference type="SUPFAM" id="SSF54368">
    <property type="entry name" value="Glutamine synthetase, N-terminal domain"/>
    <property type="match status" value="1"/>
</dbReference>
<dbReference type="Gene3D" id="3.30.590.10">
    <property type="entry name" value="Glutamine synthetase/guanido kinase, catalytic domain"/>
    <property type="match status" value="1"/>
</dbReference>
<comment type="similarity">
    <text evidence="1 3 4">Belongs to the glutamine synthetase family.</text>
</comment>
<dbReference type="PANTHER" id="PTHR43785:SF14">
    <property type="entry name" value="GLUTAMINE SYNTHETASE"/>
    <property type="match status" value="1"/>
</dbReference>
<proteinExistence type="inferred from homology"/>
<feature type="domain" description="GS catalytic" evidence="5">
    <location>
        <begin position="131"/>
        <end position="472"/>
    </location>
</feature>
<reference evidence="6 7" key="1">
    <citation type="submission" date="2020-08" db="EMBL/GenBank/DDBJ databases">
        <title>A novel species.</title>
        <authorList>
            <person name="Gao J."/>
        </authorList>
    </citation>
    <scope>NUCLEOTIDE SEQUENCE [LARGE SCALE GENOMIC DNA]</scope>
    <source>
        <strain evidence="6 7">CRXT-G-22</strain>
    </source>
</reference>
<keyword evidence="2" id="KW-0436">Ligase</keyword>
<dbReference type="InterPro" id="IPR014746">
    <property type="entry name" value="Gln_synth/guanido_kin_cat_dom"/>
</dbReference>
<dbReference type="GO" id="GO:0006542">
    <property type="term" value="P:glutamine biosynthetic process"/>
    <property type="evidence" value="ECO:0007669"/>
    <property type="project" value="InterPro"/>
</dbReference>
<gene>
    <name evidence="6" type="ORF">IAG44_00585</name>
</gene>
<dbReference type="PROSITE" id="PS51987">
    <property type="entry name" value="GS_CATALYTIC"/>
    <property type="match status" value="1"/>
</dbReference>
<dbReference type="PANTHER" id="PTHR43785">
    <property type="entry name" value="GAMMA-GLUTAMYLPUTRESCINE SYNTHETASE"/>
    <property type="match status" value="1"/>
</dbReference>
<dbReference type="InterPro" id="IPR036651">
    <property type="entry name" value="Gln_synt_N_sf"/>
</dbReference>
<evidence type="ECO:0000256" key="1">
    <source>
        <dbReference type="ARBA" id="ARBA00009897"/>
    </source>
</evidence>
<dbReference type="AlphaFoldDB" id="A0A7H0I5P7"/>
<evidence type="ECO:0000256" key="4">
    <source>
        <dbReference type="RuleBase" id="RU000384"/>
    </source>
</evidence>
<dbReference type="KEGG" id="sroi:IAG44_00585"/>
<dbReference type="Proteomes" id="UP000516052">
    <property type="component" value="Chromosome"/>
</dbReference>
<dbReference type="RefSeq" id="WP_187745156.1">
    <property type="nucleotide sequence ID" value="NZ_CP060828.1"/>
</dbReference>
<dbReference type="GO" id="GO:0004356">
    <property type="term" value="F:glutamine synthetase activity"/>
    <property type="evidence" value="ECO:0007669"/>
    <property type="project" value="InterPro"/>
</dbReference>
<keyword evidence="7" id="KW-1185">Reference proteome</keyword>
<dbReference type="SMART" id="SM01230">
    <property type="entry name" value="Gln-synt_C"/>
    <property type="match status" value="1"/>
</dbReference>
<dbReference type="InterPro" id="IPR008146">
    <property type="entry name" value="Gln_synth_cat_dom"/>
</dbReference>
<protein>
    <submittedName>
        <fullName evidence="6">Glutamine synthetase</fullName>
    </submittedName>
</protein>
<evidence type="ECO:0000259" key="5">
    <source>
        <dbReference type="PROSITE" id="PS51987"/>
    </source>
</evidence>
<dbReference type="EMBL" id="CP060828">
    <property type="protein sequence ID" value="QNP68113.1"/>
    <property type="molecule type" value="Genomic_DNA"/>
</dbReference>
<sequence length="472" mass="51665">MDIDDFLNAPGRADGIGHARKLIDLLGIEYIYVQYVTVTGRVVGKGIPAAHWEDVAGRGVQLVYGSTANVATDRAGHYLGHGPEASELLALPDPDTFAQLPWDGRIARVFARLFRNRDEETDPGATLDADCRTNLARLQAAFTERHGTHLRIGTEPEMLWLRREKGELVGVTKPHCYHIDQFEELREVTLRSVAYGRALGLDMIQGDHEDAPGQLELNFAHDDPLRTADRLITYRQICRQVARELGLVACFLPKPFQGYPGCGCHHNLSLWDGGHDEERDLGTSTCAPGVRTHLTGGTNTFRTADGASRRHTIGGIVAHLPALTALACPTVNSYRRLRDSGLWAPVTAHWGHQNRTCAVRVSAPDRIEFRVADSLTNPYLMAAGLLAAVDDGLTRRLDAGPPLAASAYDTPGPRLPGDLGTALAALDADDVVRAALPGRLYSTYTALKGDEWDRFLATTTAWDFDTYLDHTP</sequence>
<evidence type="ECO:0000313" key="6">
    <source>
        <dbReference type="EMBL" id="QNP68113.1"/>
    </source>
</evidence>
<evidence type="ECO:0000256" key="2">
    <source>
        <dbReference type="ARBA" id="ARBA00022598"/>
    </source>
</evidence>
<dbReference type="SUPFAM" id="SSF55931">
    <property type="entry name" value="Glutamine synthetase/guanido kinase"/>
    <property type="match status" value="1"/>
</dbReference>